<name>A0A914LKV5_MELIC</name>
<keyword evidence="2" id="KW-1185">Reference proteome</keyword>
<evidence type="ECO:0000256" key="1">
    <source>
        <dbReference type="SAM" id="MobiDB-lite"/>
    </source>
</evidence>
<feature type="region of interest" description="Disordered" evidence="1">
    <location>
        <begin position="64"/>
        <end position="85"/>
    </location>
</feature>
<accession>A0A914LKV5</accession>
<dbReference type="WBParaSite" id="Minc3s00611g15114">
    <property type="protein sequence ID" value="Minc3s00611g15114"/>
    <property type="gene ID" value="Minc3s00611g15114"/>
</dbReference>
<evidence type="ECO:0000313" key="3">
    <source>
        <dbReference type="WBParaSite" id="Minc3s00611g15114"/>
    </source>
</evidence>
<sequence length="214" mass="23955">MDFLLCCSVVEMVDVLTCLIKWSRVRVQKQKKFSNFFRTLSARMESQQHQQKVIKKEIVENENQQPLLMEGRQKQTSNTSSPTYSQQQAFFQSNGGGFVVSQQPQQQQETMQAFANLGLFCHPNAQQQFTSMPSAPTGSMPPHLAASIAAGYGQRLMGGGHILHPQPQQNGSSTHRVSFDTITLMSVQTRGHILCHNFFDSQPILTIIIPIDSS</sequence>
<reference evidence="3" key="1">
    <citation type="submission" date="2022-11" db="UniProtKB">
        <authorList>
            <consortium name="WormBaseParasite"/>
        </authorList>
    </citation>
    <scope>IDENTIFICATION</scope>
</reference>
<organism evidence="2 3">
    <name type="scientific">Meloidogyne incognita</name>
    <name type="common">Southern root-knot nematode worm</name>
    <name type="synonym">Oxyuris incognita</name>
    <dbReference type="NCBI Taxonomy" id="6306"/>
    <lineage>
        <taxon>Eukaryota</taxon>
        <taxon>Metazoa</taxon>
        <taxon>Ecdysozoa</taxon>
        <taxon>Nematoda</taxon>
        <taxon>Chromadorea</taxon>
        <taxon>Rhabditida</taxon>
        <taxon>Tylenchina</taxon>
        <taxon>Tylenchomorpha</taxon>
        <taxon>Tylenchoidea</taxon>
        <taxon>Meloidogynidae</taxon>
        <taxon>Meloidogyninae</taxon>
        <taxon>Meloidogyne</taxon>
        <taxon>Meloidogyne incognita group</taxon>
    </lineage>
</organism>
<protein>
    <submittedName>
        <fullName evidence="3">Uncharacterized protein</fullName>
    </submittedName>
</protein>
<dbReference type="AlphaFoldDB" id="A0A914LKV5"/>
<dbReference type="Proteomes" id="UP000887563">
    <property type="component" value="Unplaced"/>
</dbReference>
<feature type="compositionally biased region" description="Polar residues" evidence="1">
    <location>
        <begin position="74"/>
        <end position="85"/>
    </location>
</feature>
<proteinExistence type="predicted"/>
<evidence type="ECO:0000313" key="2">
    <source>
        <dbReference type="Proteomes" id="UP000887563"/>
    </source>
</evidence>